<evidence type="ECO:0000313" key="3">
    <source>
        <dbReference type="Proteomes" id="UP000304148"/>
    </source>
</evidence>
<proteinExistence type="predicted"/>
<dbReference type="AlphaFoldDB" id="A0A383RKD8"/>
<name>A0A383RKD8_PAEAL</name>
<reference evidence="3" key="1">
    <citation type="submission" date="2018-08" db="EMBL/GenBank/DDBJ databases">
        <authorList>
            <person name="Chevrot R."/>
        </authorList>
    </citation>
    <scope>NUCLEOTIDE SEQUENCE [LARGE SCALE GENOMIC DNA]</scope>
</reference>
<dbReference type="EMBL" id="LS992241">
    <property type="protein sequence ID" value="SYX87485.1"/>
    <property type="molecule type" value="Genomic_DNA"/>
</dbReference>
<evidence type="ECO:0000313" key="2">
    <source>
        <dbReference type="EMBL" id="SYX87485.1"/>
    </source>
</evidence>
<evidence type="ECO:0008006" key="4">
    <source>
        <dbReference type="Google" id="ProtNLM"/>
    </source>
</evidence>
<dbReference type="Gene3D" id="3.30.1390.10">
    <property type="match status" value="1"/>
</dbReference>
<organism evidence="2 3">
    <name type="scientific">Paenibacillus alvei</name>
    <name type="common">Bacillus alvei</name>
    <dbReference type="NCBI Taxonomy" id="44250"/>
    <lineage>
        <taxon>Bacteria</taxon>
        <taxon>Bacillati</taxon>
        <taxon>Bacillota</taxon>
        <taxon>Bacilli</taxon>
        <taxon>Bacillales</taxon>
        <taxon>Paenibacillaceae</taxon>
        <taxon>Paenibacillus</taxon>
    </lineage>
</organism>
<dbReference type="Proteomes" id="UP000304148">
    <property type="component" value="Chromosome"/>
</dbReference>
<dbReference type="InterPro" id="IPR014719">
    <property type="entry name" value="Ribosomal_bL12_C/ClpS-like"/>
</dbReference>
<accession>A0A383RKD8</accession>
<feature type="transmembrane region" description="Helical" evidence="1">
    <location>
        <begin position="6"/>
        <end position="23"/>
    </location>
</feature>
<sequence>MEYLSITISLITLFVCLSVYNKVSAMEARIKAMQVSYDHIAQEDGLPRHPVQDEVLQLVRDGKKVAAVKKAKEVLGLSLVEAKQYVDALEA</sequence>
<evidence type="ECO:0000256" key="1">
    <source>
        <dbReference type="SAM" id="Phobius"/>
    </source>
</evidence>
<keyword evidence="1" id="KW-0812">Transmembrane</keyword>
<keyword evidence="1" id="KW-0472">Membrane</keyword>
<keyword evidence="1" id="KW-1133">Transmembrane helix</keyword>
<gene>
    <name evidence="2" type="ORF">PBLR_15915</name>
</gene>
<protein>
    <recommendedName>
        <fullName evidence="4">Ribosomal protein L7/L12 C-terminal domain-containing protein</fullName>
    </recommendedName>
</protein>
<dbReference type="RefSeq" id="WP_138189080.1">
    <property type="nucleotide sequence ID" value="NZ_LS992241.1"/>
</dbReference>